<evidence type="ECO:0000313" key="3">
    <source>
        <dbReference type="Proteomes" id="UP000770661"/>
    </source>
</evidence>
<sequence>MRPYPGRLQSNPQTHLEPLHLDQYLLERPDLDQNLLEHPDRDQYLLEHPDRDQYLLERPDLDQFPRMVITKGVVLVLVMVMAVVVVVDGARGRRLGTMFERPRVYEATAPKIYNWGFLIAM</sequence>
<accession>A0A8J5D3Q3</accession>
<evidence type="ECO:0000256" key="1">
    <source>
        <dbReference type="SAM" id="Phobius"/>
    </source>
</evidence>
<keyword evidence="1" id="KW-1133">Transmembrane helix</keyword>
<keyword evidence="1" id="KW-0812">Transmembrane</keyword>
<comment type="caution">
    <text evidence="2">The sequence shown here is derived from an EMBL/GenBank/DDBJ whole genome shotgun (WGS) entry which is preliminary data.</text>
</comment>
<keyword evidence="3" id="KW-1185">Reference proteome</keyword>
<dbReference type="EMBL" id="JACEEZ010003091">
    <property type="protein sequence ID" value="KAG0727665.1"/>
    <property type="molecule type" value="Genomic_DNA"/>
</dbReference>
<organism evidence="2 3">
    <name type="scientific">Chionoecetes opilio</name>
    <name type="common">Atlantic snow crab</name>
    <name type="synonym">Cancer opilio</name>
    <dbReference type="NCBI Taxonomy" id="41210"/>
    <lineage>
        <taxon>Eukaryota</taxon>
        <taxon>Metazoa</taxon>
        <taxon>Ecdysozoa</taxon>
        <taxon>Arthropoda</taxon>
        <taxon>Crustacea</taxon>
        <taxon>Multicrustacea</taxon>
        <taxon>Malacostraca</taxon>
        <taxon>Eumalacostraca</taxon>
        <taxon>Eucarida</taxon>
        <taxon>Decapoda</taxon>
        <taxon>Pleocyemata</taxon>
        <taxon>Brachyura</taxon>
        <taxon>Eubrachyura</taxon>
        <taxon>Majoidea</taxon>
        <taxon>Majidae</taxon>
        <taxon>Chionoecetes</taxon>
    </lineage>
</organism>
<protein>
    <submittedName>
        <fullName evidence="2">Uncharacterized protein</fullName>
    </submittedName>
</protein>
<proteinExistence type="predicted"/>
<name>A0A8J5D3Q3_CHIOP</name>
<gene>
    <name evidence="2" type="ORF">GWK47_034176</name>
</gene>
<feature type="transmembrane region" description="Helical" evidence="1">
    <location>
        <begin position="68"/>
        <end position="87"/>
    </location>
</feature>
<dbReference type="Proteomes" id="UP000770661">
    <property type="component" value="Unassembled WGS sequence"/>
</dbReference>
<dbReference type="AlphaFoldDB" id="A0A8J5D3Q3"/>
<evidence type="ECO:0000313" key="2">
    <source>
        <dbReference type="EMBL" id="KAG0727665.1"/>
    </source>
</evidence>
<reference evidence="2" key="1">
    <citation type="submission" date="2020-07" db="EMBL/GenBank/DDBJ databases">
        <title>The High-quality genome of the commercially important snow crab, Chionoecetes opilio.</title>
        <authorList>
            <person name="Jeong J.-H."/>
            <person name="Ryu S."/>
        </authorList>
    </citation>
    <scope>NUCLEOTIDE SEQUENCE</scope>
    <source>
        <strain evidence="2">MADBK_172401_WGS</strain>
        <tissue evidence="2">Digestive gland</tissue>
    </source>
</reference>
<keyword evidence="1" id="KW-0472">Membrane</keyword>